<sequence length="70" mass="7372">MKLTALFLMLMAVLALFAGAGDAAPKPDPKITLKTLKTTGKAVQKVVSVVSGAATARELYEAAKRRKQQG</sequence>
<name>A0AAD7YHU8_MYTSE</name>
<protein>
    <submittedName>
        <fullName evidence="2">Uncharacterized protein</fullName>
    </submittedName>
</protein>
<dbReference type="GO" id="GO:0042742">
    <property type="term" value="P:defense response to bacterium"/>
    <property type="evidence" value="ECO:0007669"/>
    <property type="project" value="InterPro"/>
</dbReference>
<evidence type="ECO:0000256" key="1">
    <source>
        <dbReference type="SAM" id="SignalP"/>
    </source>
</evidence>
<gene>
    <name evidence="2" type="ORF">PYW07_003289</name>
</gene>
<proteinExistence type="predicted"/>
<dbReference type="InterPro" id="IPR037043">
    <property type="entry name" value="Moricin_sf"/>
</dbReference>
<dbReference type="Pfam" id="PF06451">
    <property type="entry name" value="Moricin"/>
    <property type="match status" value="1"/>
</dbReference>
<dbReference type="AlphaFoldDB" id="A0AAD7YHU8"/>
<keyword evidence="3" id="KW-1185">Reference proteome</keyword>
<dbReference type="Gene3D" id="1.20.5.750">
    <property type="entry name" value="Moricin domain"/>
    <property type="match status" value="1"/>
</dbReference>
<keyword evidence="1" id="KW-0732">Signal</keyword>
<organism evidence="2 3">
    <name type="scientific">Mythimna separata</name>
    <name type="common">Oriental armyworm</name>
    <name type="synonym">Pseudaletia separata</name>
    <dbReference type="NCBI Taxonomy" id="271217"/>
    <lineage>
        <taxon>Eukaryota</taxon>
        <taxon>Metazoa</taxon>
        <taxon>Ecdysozoa</taxon>
        <taxon>Arthropoda</taxon>
        <taxon>Hexapoda</taxon>
        <taxon>Insecta</taxon>
        <taxon>Pterygota</taxon>
        <taxon>Neoptera</taxon>
        <taxon>Endopterygota</taxon>
        <taxon>Lepidoptera</taxon>
        <taxon>Glossata</taxon>
        <taxon>Ditrysia</taxon>
        <taxon>Noctuoidea</taxon>
        <taxon>Noctuidae</taxon>
        <taxon>Noctuinae</taxon>
        <taxon>Hadenini</taxon>
        <taxon>Mythimna</taxon>
    </lineage>
</organism>
<evidence type="ECO:0000313" key="3">
    <source>
        <dbReference type="Proteomes" id="UP001231518"/>
    </source>
</evidence>
<evidence type="ECO:0000313" key="2">
    <source>
        <dbReference type="EMBL" id="KAJ8716662.1"/>
    </source>
</evidence>
<accession>A0AAD7YHU8</accession>
<dbReference type="EMBL" id="JARGEI010000017">
    <property type="protein sequence ID" value="KAJ8716662.1"/>
    <property type="molecule type" value="Genomic_DNA"/>
</dbReference>
<dbReference type="Proteomes" id="UP001231518">
    <property type="component" value="Chromosome 14"/>
</dbReference>
<dbReference type="InterPro" id="IPR009456">
    <property type="entry name" value="Moricin_fam"/>
</dbReference>
<feature type="chain" id="PRO_5042057110" evidence="1">
    <location>
        <begin position="24"/>
        <end position="70"/>
    </location>
</feature>
<reference evidence="2" key="1">
    <citation type="submission" date="2023-03" db="EMBL/GenBank/DDBJ databases">
        <title>Chromosome-level genomes of two armyworms, Mythimna separata and Mythimna loreyi, provide insights into the biosynthesis and reception of sex pheromones.</title>
        <authorList>
            <person name="Zhao H."/>
        </authorList>
    </citation>
    <scope>NUCLEOTIDE SEQUENCE</scope>
    <source>
        <strain evidence="2">BeijingLab</strain>
        <tissue evidence="2">Pupa</tissue>
    </source>
</reference>
<feature type="signal peptide" evidence="1">
    <location>
        <begin position="1"/>
        <end position="23"/>
    </location>
</feature>
<comment type="caution">
    <text evidence="2">The sequence shown here is derived from an EMBL/GenBank/DDBJ whole genome shotgun (WGS) entry which is preliminary data.</text>
</comment>
<dbReference type="GO" id="GO:0005576">
    <property type="term" value="C:extracellular region"/>
    <property type="evidence" value="ECO:0007669"/>
    <property type="project" value="InterPro"/>
</dbReference>